<protein>
    <submittedName>
        <fullName evidence="3">DEHA2A02266p</fullName>
    </submittedName>
</protein>
<feature type="compositionally biased region" description="Basic and acidic residues" evidence="2">
    <location>
        <begin position="725"/>
        <end position="734"/>
    </location>
</feature>
<feature type="region of interest" description="Disordered" evidence="2">
    <location>
        <begin position="646"/>
        <end position="749"/>
    </location>
</feature>
<name>Q6BZD2_DEBHA</name>
<dbReference type="HOGENOM" id="CLU_012462_0_0_1"/>
<dbReference type="OMA" id="GLNKYFH"/>
<proteinExistence type="predicted"/>
<dbReference type="Proteomes" id="UP000000599">
    <property type="component" value="Chromosome A"/>
</dbReference>
<feature type="compositionally biased region" description="Polar residues" evidence="2">
    <location>
        <begin position="709"/>
        <end position="718"/>
    </location>
</feature>
<dbReference type="KEGG" id="dha:DEHA2A02266g"/>
<feature type="coiled-coil region" evidence="1">
    <location>
        <begin position="104"/>
        <end position="138"/>
    </location>
</feature>
<dbReference type="EMBL" id="CR382133">
    <property type="protein sequence ID" value="CAG84389.2"/>
    <property type="molecule type" value="Genomic_DNA"/>
</dbReference>
<evidence type="ECO:0000313" key="3">
    <source>
        <dbReference type="EMBL" id="CAG84389.2"/>
    </source>
</evidence>
<dbReference type="Pfam" id="PF11957">
    <property type="entry name" value="efThoc1"/>
    <property type="match status" value="1"/>
</dbReference>
<dbReference type="eggNOG" id="ENOG502RS0Y">
    <property type="taxonomic scope" value="Eukaryota"/>
</dbReference>
<dbReference type="GeneID" id="2899627"/>
<accession>Q6BZD2</accession>
<evidence type="ECO:0000313" key="4">
    <source>
        <dbReference type="Proteomes" id="UP000000599"/>
    </source>
</evidence>
<dbReference type="OrthoDB" id="4082726at2759"/>
<evidence type="ECO:0000256" key="2">
    <source>
        <dbReference type="SAM" id="MobiDB-lite"/>
    </source>
</evidence>
<feature type="compositionally biased region" description="Basic and acidic residues" evidence="2">
    <location>
        <begin position="648"/>
        <end position="667"/>
    </location>
</feature>
<dbReference type="InterPro" id="IPR021861">
    <property type="entry name" value="THO_THOC1"/>
</dbReference>
<dbReference type="STRING" id="284592.Q6BZD2"/>
<dbReference type="AlphaFoldDB" id="Q6BZD2"/>
<sequence length="749" mass="87585">MATEDNRLAQPIELCSNALIDLINQFVPDDDSNYLLKTFEFEKFTGKHQIFEDIIKEYDFDYKIDVPMTEVDDTDDEVANNLKNEIGNFNVGLDEKTRDFILTMSFQKAAQEFLTKQLEELKNTANEDEVKADKVIETGKFNISRDELRSYNRLSVLVDFQMHLVIETYPSIKSSFYSLLSQISQTLFNMSTNAISTFWYYLETRKKLIQDKIFDKQVTSDRISFLEICNTLTDRFFEKNIQGKRDLCKKDTFNDTFQYRVRMFIANIFNFEDNTGLNKYFSTSNRIVKDFSTNSRSRDDSFIKDVIQINKLFRDPYYFLKPANHKQLTRISDTLKKVYEYLMEEENSWSSVAPKIDQFAVPTPKSETEERHLKEKYANKLYFPEHYSLAQFDEKKRGDSFDQLKKQDYSFMSKQFDDSKVRQTCLIQIYFICHLYYELNAANKKVFLKSLNGPANIKHFTDDSPPDSLVSLFFKIKREIPKRYRSIDSQFSFLLQHMAIDETFWWGWLIYGKDPNTGKSLFVDKVLTASELAVAQEKTETIIPFKEKRYFNNYATPQLSRKMKVERGISILAKDSETSDNDRFQEGIDLLTEKISDAKDKQELDQLVDERNVLTWKHLKKQRNSNWLKFGNLLNKQMLSAELNMPEVSEKAAESTEQPETKEKTEDAGDNNNGNIVEKIAEESQSNIEEIEKEGMVRDSEILHDESNTESNPQSNELDSNDESSGIKRSRDADDTITEEEPATKKTKN</sequence>
<organism evidence="3 4">
    <name type="scientific">Debaryomyces hansenii (strain ATCC 36239 / CBS 767 / BCRC 21394 / JCM 1990 / NBRC 0083 / IGC 2968)</name>
    <name type="common">Yeast</name>
    <name type="synonym">Torulaspora hansenii</name>
    <dbReference type="NCBI Taxonomy" id="284592"/>
    <lineage>
        <taxon>Eukaryota</taxon>
        <taxon>Fungi</taxon>
        <taxon>Dikarya</taxon>
        <taxon>Ascomycota</taxon>
        <taxon>Saccharomycotina</taxon>
        <taxon>Pichiomycetes</taxon>
        <taxon>Debaryomycetaceae</taxon>
        <taxon>Debaryomyces</taxon>
    </lineage>
</organism>
<dbReference type="InParanoid" id="Q6BZD2"/>
<dbReference type="VEuPathDB" id="FungiDB:DEHA2A02266g"/>
<keyword evidence="4" id="KW-1185">Reference proteome</keyword>
<feature type="compositionally biased region" description="Basic and acidic residues" evidence="2">
    <location>
        <begin position="693"/>
        <end position="707"/>
    </location>
</feature>
<gene>
    <name evidence="3" type="ordered locus">DEHA2A02266g</name>
</gene>
<reference evidence="3 4" key="1">
    <citation type="journal article" date="2004" name="Nature">
        <title>Genome evolution in yeasts.</title>
        <authorList>
            <consortium name="Genolevures"/>
            <person name="Dujon B."/>
            <person name="Sherman D."/>
            <person name="Fischer G."/>
            <person name="Durrens P."/>
            <person name="Casaregola S."/>
            <person name="Lafontaine I."/>
            <person name="de Montigny J."/>
            <person name="Marck C."/>
            <person name="Neuveglise C."/>
            <person name="Talla E."/>
            <person name="Goffard N."/>
            <person name="Frangeul L."/>
            <person name="Aigle M."/>
            <person name="Anthouard V."/>
            <person name="Babour A."/>
            <person name="Barbe V."/>
            <person name="Barnay S."/>
            <person name="Blanchin S."/>
            <person name="Beckerich J.M."/>
            <person name="Beyne E."/>
            <person name="Bleykasten C."/>
            <person name="Boisrame A."/>
            <person name="Boyer J."/>
            <person name="Cattolico L."/>
            <person name="Confanioleri F."/>
            <person name="de Daruvar A."/>
            <person name="Despons L."/>
            <person name="Fabre E."/>
            <person name="Fairhead C."/>
            <person name="Ferry-Dumazet H."/>
            <person name="Groppi A."/>
            <person name="Hantraye F."/>
            <person name="Hennequin C."/>
            <person name="Jauniaux N."/>
            <person name="Joyet P."/>
            <person name="Kachouri R."/>
            <person name="Kerrest A."/>
            <person name="Koszul R."/>
            <person name="Lemaire M."/>
            <person name="Lesur I."/>
            <person name="Ma L."/>
            <person name="Muller H."/>
            <person name="Nicaud J.M."/>
            <person name="Nikolski M."/>
            <person name="Oztas S."/>
            <person name="Ozier-Kalogeropoulos O."/>
            <person name="Pellenz S."/>
            <person name="Potier S."/>
            <person name="Richard G.F."/>
            <person name="Straub M.L."/>
            <person name="Suleau A."/>
            <person name="Swennene D."/>
            <person name="Tekaia F."/>
            <person name="Wesolowski-Louvel M."/>
            <person name="Westhof E."/>
            <person name="Wirth B."/>
            <person name="Zeniou-Meyer M."/>
            <person name="Zivanovic I."/>
            <person name="Bolotin-Fukuhara M."/>
            <person name="Thierry A."/>
            <person name="Bouchier C."/>
            <person name="Caudron B."/>
            <person name="Scarpelli C."/>
            <person name="Gaillardin C."/>
            <person name="Weissenbach J."/>
            <person name="Wincker P."/>
            <person name="Souciet J.L."/>
        </authorList>
    </citation>
    <scope>NUCLEOTIDE SEQUENCE [LARGE SCALE GENOMIC DNA]</scope>
    <source>
        <strain evidence="4">ATCC 36239 / CBS 767 / BCRC 21394 / JCM 1990 / NBRC 0083 / IGC 2968</strain>
    </source>
</reference>
<dbReference type="RefSeq" id="XP_456437.2">
    <property type="nucleotide sequence ID" value="XM_456437.1"/>
</dbReference>
<evidence type="ECO:0000256" key="1">
    <source>
        <dbReference type="SAM" id="Coils"/>
    </source>
</evidence>
<keyword evidence="1" id="KW-0175">Coiled coil</keyword>